<sequence length="396" mass="40143">MVCWAAGTHHGAMPKHPWAQIVRTAAVLGAAMGIGRFAYTPILPLMTAHAQLSPQAAGQLATANYVGYLLGALAGTFSPRLARSVSACRGSLLVLVASLVAMALTTNVIAWAALRTVAGFASALVFVIAVNTLLDRLHDHPAHLAGWAFGGVGAGIAASAVLVFALPAWADWRAAWWAAAVLAALLSVAAWYLPAGPATPAVAKAPEQQHPKRHKPFALLLVSYTLEGVGYIIAGTFLVAAVAQHSPGRLGNGAWLLVGLAVIPSAVLWARLSSRYSHPVLLTAALMLQAAGIALACTGSGGGALIGAILFGGTFIGVSVLALAAGRLLQFPGAVALLTVGYSVGQIVGPVAVSPLLHSGFQLALVAGSVIVVLSALTATAMGIVGRQPHTVAVNA</sequence>
<feature type="transmembrane region" description="Helical" evidence="1">
    <location>
        <begin position="302"/>
        <end position="323"/>
    </location>
</feature>
<dbReference type="EMBL" id="BCSX01000007">
    <property type="protein sequence ID" value="GAS86629.1"/>
    <property type="molecule type" value="Genomic_DNA"/>
</dbReference>
<dbReference type="Proteomes" id="UP000069620">
    <property type="component" value="Unassembled WGS sequence"/>
</dbReference>
<keyword evidence="3" id="KW-1185">Reference proteome</keyword>
<organism evidence="2 3">
    <name type="scientific">Mycolicibacterium brisbanense</name>
    <dbReference type="NCBI Taxonomy" id="146020"/>
    <lineage>
        <taxon>Bacteria</taxon>
        <taxon>Bacillati</taxon>
        <taxon>Actinomycetota</taxon>
        <taxon>Actinomycetes</taxon>
        <taxon>Mycobacteriales</taxon>
        <taxon>Mycobacteriaceae</taxon>
        <taxon>Mycolicibacterium</taxon>
    </lineage>
</organism>
<feature type="transmembrane region" description="Helical" evidence="1">
    <location>
        <begin position="117"/>
        <end position="134"/>
    </location>
</feature>
<feature type="transmembrane region" description="Helical" evidence="1">
    <location>
        <begin position="175"/>
        <end position="195"/>
    </location>
</feature>
<dbReference type="InterPro" id="IPR010645">
    <property type="entry name" value="MFS_4"/>
</dbReference>
<feature type="transmembrane region" description="Helical" evidence="1">
    <location>
        <begin position="21"/>
        <end position="39"/>
    </location>
</feature>
<accession>A0A117I4B3</accession>
<proteinExistence type="predicted"/>
<feature type="transmembrane region" description="Helical" evidence="1">
    <location>
        <begin position="90"/>
        <end position="111"/>
    </location>
</feature>
<evidence type="ECO:0000313" key="2">
    <source>
        <dbReference type="EMBL" id="GAS86629.1"/>
    </source>
</evidence>
<dbReference type="Gene3D" id="1.20.1250.20">
    <property type="entry name" value="MFS general substrate transporter like domains"/>
    <property type="match status" value="1"/>
</dbReference>
<keyword evidence="1" id="KW-0472">Membrane</keyword>
<dbReference type="PANTHER" id="PTHR23537">
    <property type="match status" value="1"/>
</dbReference>
<dbReference type="Pfam" id="PF06779">
    <property type="entry name" value="MFS_4"/>
    <property type="match status" value="1"/>
</dbReference>
<reference evidence="3" key="2">
    <citation type="submission" date="2016-02" db="EMBL/GenBank/DDBJ databases">
        <title>Draft genome sequence of five rapidly growing Mycobacterium species.</title>
        <authorList>
            <person name="Katahira K."/>
            <person name="Gotou Y."/>
            <person name="Iida K."/>
            <person name="Ogura Y."/>
            <person name="Hayashi T."/>
        </authorList>
    </citation>
    <scope>NUCLEOTIDE SEQUENCE [LARGE SCALE GENOMIC DNA]</scope>
    <source>
        <strain evidence="3">JCM15654</strain>
    </source>
</reference>
<evidence type="ECO:0000313" key="3">
    <source>
        <dbReference type="Proteomes" id="UP000069620"/>
    </source>
</evidence>
<dbReference type="AlphaFoldDB" id="A0A117I4B3"/>
<reference evidence="3" key="1">
    <citation type="journal article" date="2016" name="Genome Announc.">
        <title>Draft Genome Sequences of Five Rapidly Growing Mycobacterium Species, M. thermoresistibile, M. fortuitum subsp. acetamidolyticum, M. canariasense, M. brisbanense, and M. novocastrense.</title>
        <authorList>
            <person name="Katahira K."/>
            <person name="Ogura Y."/>
            <person name="Gotoh Y."/>
            <person name="Hayashi T."/>
        </authorList>
    </citation>
    <scope>NUCLEOTIDE SEQUENCE [LARGE SCALE GENOMIC DNA]</scope>
    <source>
        <strain evidence="3">JCM15654</strain>
    </source>
</reference>
<feature type="transmembrane region" description="Helical" evidence="1">
    <location>
        <begin position="363"/>
        <end position="385"/>
    </location>
</feature>
<gene>
    <name evidence="2" type="ORF">RMCB_0725</name>
</gene>
<feature type="transmembrane region" description="Helical" evidence="1">
    <location>
        <begin position="59"/>
        <end position="78"/>
    </location>
</feature>
<keyword evidence="1" id="KW-1133">Transmembrane helix</keyword>
<name>A0A117I4B3_9MYCO</name>
<dbReference type="PANTHER" id="PTHR23537:SF1">
    <property type="entry name" value="SUGAR TRANSPORTER"/>
    <property type="match status" value="1"/>
</dbReference>
<keyword evidence="1" id="KW-0812">Transmembrane</keyword>
<dbReference type="GO" id="GO:0005886">
    <property type="term" value="C:plasma membrane"/>
    <property type="evidence" value="ECO:0007669"/>
    <property type="project" value="TreeGrafter"/>
</dbReference>
<feature type="transmembrane region" description="Helical" evidence="1">
    <location>
        <begin position="216"/>
        <end position="242"/>
    </location>
</feature>
<evidence type="ECO:0000256" key="1">
    <source>
        <dbReference type="SAM" id="Phobius"/>
    </source>
</evidence>
<feature type="transmembrane region" description="Helical" evidence="1">
    <location>
        <begin position="335"/>
        <end position="357"/>
    </location>
</feature>
<feature type="transmembrane region" description="Helical" evidence="1">
    <location>
        <begin position="279"/>
        <end position="296"/>
    </location>
</feature>
<dbReference type="STRING" id="146020.RMCB_0725"/>
<protein>
    <submittedName>
        <fullName evidence="2">Major facilitator superfamily protein</fullName>
    </submittedName>
</protein>
<dbReference type="SUPFAM" id="SSF103473">
    <property type="entry name" value="MFS general substrate transporter"/>
    <property type="match status" value="1"/>
</dbReference>
<dbReference type="InterPro" id="IPR036259">
    <property type="entry name" value="MFS_trans_sf"/>
</dbReference>
<comment type="caution">
    <text evidence="2">The sequence shown here is derived from an EMBL/GenBank/DDBJ whole genome shotgun (WGS) entry which is preliminary data.</text>
</comment>
<feature type="transmembrane region" description="Helical" evidence="1">
    <location>
        <begin position="146"/>
        <end position="169"/>
    </location>
</feature>
<feature type="transmembrane region" description="Helical" evidence="1">
    <location>
        <begin position="254"/>
        <end position="272"/>
    </location>
</feature>